<feature type="transmembrane region" description="Helical" evidence="6">
    <location>
        <begin position="201"/>
        <end position="225"/>
    </location>
</feature>
<evidence type="ECO:0000256" key="6">
    <source>
        <dbReference type="SAM" id="Phobius"/>
    </source>
</evidence>
<keyword evidence="3 6" id="KW-0812">Transmembrane</keyword>
<evidence type="ECO:0000256" key="3">
    <source>
        <dbReference type="ARBA" id="ARBA00022692"/>
    </source>
</evidence>
<keyword evidence="8" id="KW-1185">Reference proteome</keyword>
<accession>A0ABS9EMC5</accession>
<feature type="transmembrane region" description="Helical" evidence="6">
    <location>
        <begin position="246"/>
        <end position="272"/>
    </location>
</feature>
<evidence type="ECO:0000256" key="1">
    <source>
        <dbReference type="ARBA" id="ARBA00004141"/>
    </source>
</evidence>
<keyword evidence="4 6" id="KW-1133">Transmembrane helix</keyword>
<keyword evidence="5 6" id="KW-0472">Membrane</keyword>
<feature type="transmembrane region" description="Helical" evidence="6">
    <location>
        <begin position="130"/>
        <end position="151"/>
    </location>
</feature>
<protein>
    <submittedName>
        <fullName evidence="7">Divalent metal cation transporter</fullName>
    </submittedName>
</protein>
<feature type="transmembrane region" description="Helical" evidence="6">
    <location>
        <begin position="100"/>
        <end position="118"/>
    </location>
</feature>
<comment type="caution">
    <text evidence="7">The sequence shown here is derived from an EMBL/GenBank/DDBJ whole genome shotgun (WGS) entry which is preliminary data.</text>
</comment>
<feature type="transmembrane region" description="Helical" evidence="6">
    <location>
        <begin position="292"/>
        <end position="313"/>
    </location>
</feature>
<dbReference type="Proteomes" id="UP001200430">
    <property type="component" value="Unassembled WGS sequence"/>
</dbReference>
<organism evidence="7 8">
    <name type="scientific">Dethiosulfovibrio marinus</name>
    <dbReference type="NCBI Taxonomy" id="133532"/>
    <lineage>
        <taxon>Bacteria</taxon>
        <taxon>Thermotogati</taxon>
        <taxon>Synergistota</taxon>
        <taxon>Synergistia</taxon>
        <taxon>Synergistales</taxon>
        <taxon>Dethiosulfovibrionaceae</taxon>
        <taxon>Dethiosulfovibrio</taxon>
    </lineage>
</organism>
<evidence type="ECO:0000256" key="5">
    <source>
        <dbReference type="ARBA" id="ARBA00023136"/>
    </source>
</evidence>
<feature type="transmembrane region" description="Helical" evidence="6">
    <location>
        <begin position="34"/>
        <end position="54"/>
    </location>
</feature>
<sequence>MNQDTHSSSAVTTGEDKIGYLSFLEIIRRVGPGIVLTGVVIGPGAITMASMLGAQYGYSLLWLLIPIAFMGITFMLASYRISLTTGMPIIHAIRHYYGDSAAKFVGAATFLACTFFTMGNISGTGAGMNLLFGLDWKLGSLIMMSLMVYCYFSKNVYSKIEKIVSVCILGMICAFYATLFGTRGFSPAYAVHGLTHWAFPAGSLVMALAFISTNASIMTGIYGTYLGNEKKWKRADLSNGVMLADASAHVIGVVLIDAAIILVGAIVLHPAGKTLTHPAQMADMLIPIMGDFARFVMGIALLGAAFSSLLGNTQRTVVLLNAGFDKPTGLDDKNIRWESLVVLLVAALICYGYGGSPVQLIYLSNVATAIATPVAGLFICMILWRSDVAPEMAPPRFLRVSMGISYCFCLVLTAFALINVVPKFVNSLSLAF</sequence>
<dbReference type="PANTHER" id="PTHR11706">
    <property type="entry name" value="SOLUTE CARRIER PROTEIN FAMILY 11 MEMBER"/>
    <property type="match status" value="1"/>
</dbReference>
<dbReference type="PANTHER" id="PTHR11706:SF33">
    <property type="entry name" value="NATURAL RESISTANCE-ASSOCIATED MACROPHAGE PROTEIN 2"/>
    <property type="match status" value="1"/>
</dbReference>
<evidence type="ECO:0000313" key="7">
    <source>
        <dbReference type="EMBL" id="MCF4142348.1"/>
    </source>
</evidence>
<dbReference type="EMBL" id="JAKGUD010000004">
    <property type="protein sequence ID" value="MCF4142348.1"/>
    <property type="molecule type" value="Genomic_DNA"/>
</dbReference>
<feature type="transmembrane region" description="Helical" evidence="6">
    <location>
        <begin position="360"/>
        <end position="384"/>
    </location>
</feature>
<evidence type="ECO:0000256" key="2">
    <source>
        <dbReference type="ARBA" id="ARBA00022448"/>
    </source>
</evidence>
<proteinExistence type="predicted"/>
<comment type="subcellular location">
    <subcellularLocation>
        <location evidence="1">Membrane</location>
        <topology evidence="1">Multi-pass membrane protein</topology>
    </subcellularLocation>
</comment>
<evidence type="ECO:0000313" key="8">
    <source>
        <dbReference type="Proteomes" id="UP001200430"/>
    </source>
</evidence>
<feature type="transmembrane region" description="Helical" evidence="6">
    <location>
        <begin position="163"/>
        <end position="181"/>
    </location>
</feature>
<feature type="transmembrane region" description="Helical" evidence="6">
    <location>
        <begin position="396"/>
        <end position="418"/>
    </location>
</feature>
<feature type="transmembrane region" description="Helical" evidence="6">
    <location>
        <begin position="60"/>
        <end position="79"/>
    </location>
</feature>
<dbReference type="InterPro" id="IPR001046">
    <property type="entry name" value="NRAMP_fam"/>
</dbReference>
<gene>
    <name evidence="7" type="ORF">L2W38_05935</name>
</gene>
<evidence type="ECO:0000256" key="4">
    <source>
        <dbReference type="ARBA" id="ARBA00022989"/>
    </source>
</evidence>
<reference evidence="7 8" key="1">
    <citation type="submission" date="2022-01" db="EMBL/GenBank/DDBJ databases">
        <title>Dethiosulfovibrio faecalis sp. nov., a novel proteolytic, non-sulfur-reducing bacterium isolated from a marine aquaculture solid waste bioreactor.</title>
        <authorList>
            <person name="Grabowski S."/>
            <person name="Apolinario E."/>
            <person name="Schneider N."/>
            <person name="Marshall C.W."/>
            <person name="Sowers K.R."/>
        </authorList>
    </citation>
    <scope>NUCLEOTIDE SEQUENCE [LARGE SCALE GENOMIC DNA]</scope>
    <source>
        <strain evidence="7 8">DSM 12537</strain>
    </source>
</reference>
<dbReference type="RefSeq" id="WP_236099081.1">
    <property type="nucleotide sequence ID" value="NZ_JAKGUD010000004.1"/>
</dbReference>
<dbReference type="Pfam" id="PF01566">
    <property type="entry name" value="Nramp"/>
    <property type="match status" value="1"/>
</dbReference>
<feature type="transmembrane region" description="Helical" evidence="6">
    <location>
        <begin position="334"/>
        <end position="354"/>
    </location>
</feature>
<keyword evidence="2" id="KW-0813">Transport</keyword>
<name>A0ABS9EMC5_9BACT</name>